<evidence type="ECO:0000256" key="1">
    <source>
        <dbReference type="SAM" id="MobiDB-lite"/>
    </source>
</evidence>
<reference evidence="3" key="1">
    <citation type="journal article" date="2013" name="Nat. Genet.">
        <title>The draft genomes of soft-shell turtle and green sea turtle yield insights into the development and evolution of the turtle-specific body plan.</title>
        <authorList>
            <person name="Wang Z."/>
            <person name="Pascual-Anaya J."/>
            <person name="Zadissa A."/>
            <person name="Li W."/>
            <person name="Niimura Y."/>
            <person name="Huang Z."/>
            <person name="Li C."/>
            <person name="White S."/>
            <person name="Xiong Z."/>
            <person name="Fang D."/>
            <person name="Wang B."/>
            <person name="Ming Y."/>
            <person name="Chen Y."/>
            <person name="Zheng Y."/>
            <person name="Kuraku S."/>
            <person name="Pignatelli M."/>
            <person name="Herrero J."/>
            <person name="Beal K."/>
            <person name="Nozawa M."/>
            <person name="Li Q."/>
            <person name="Wang J."/>
            <person name="Zhang H."/>
            <person name="Yu L."/>
            <person name="Shigenobu S."/>
            <person name="Wang J."/>
            <person name="Liu J."/>
            <person name="Flicek P."/>
            <person name="Searle S."/>
            <person name="Wang J."/>
            <person name="Kuratani S."/>
            <person name="Yin Y."/>
            <person name="Aken B."/>
            <person name="Zhang G."/>
            <person name="Irie N."/>
        </authorList>
    </citation>
    <scope>NUCLEOTIDE SEQUENCE [LARGE SCALE GENOMIC DNA]</scope>
</reference>
<feature type="region of interest" description="Disordered" evidence="1">
    <location>
        <begin position="57"/>
        <end position="114"/>
    </location>
</feature>
<proteinExistence type="predicted"/>
<dbReference type="AlphaFoldDB" id="M7AYS5"/>
<keyword evidence="3" id="KW-1185">Reference proteome</keyword>
<gene>
    <name evidence="2" type="ORF">UY3_14638</name>
</gene>
<evidence type="ECO:0000313" key="3">
    <source>
        <dbReference type="Proteomes" id="UP000031443"/>
    </source>
</evidence>
<name>M7AYS5_CHEMY</name>
<protein>
    <submittedName>
        <fullName evidence="2">Uncharacterized protein</fullName>
    </submittedName>
</protein>
<sequence length="114" mass="12504">MQRLNKQNGKTRITFHPAKQSAVGVAGKTDMRAKCKQCNKEMQGLVSRMKQHHEKCSFSGGSCTEDDERNMPEHAGSSGESILNIQDSEDYPPSRSPSFSIISELSANDSVSVT</sequence>
<dbReference type="EMBL" id="KB564675">
    <property type="protein sequence ID" value="EMP28265.1"/>
    <property type="molecule type" value="Genomic_DNA"/>
</dbReference>
<feature type="compositionally biased region" description="Low complexity" evidence="1">
    <location>
        <begin position="96"/>
        <end position="106"/>
    </location>
</feature>
<dbReference type="Proteomes" id="UP000031443">
    <property type="component" value="Unassembled WGS sequence"/>
</dbReference>
<accession>M7AYS5</accession>
<evidence type="ECO:0000313" key="2">
    <source>
        <dbReference type="EMBL" id="EMP28265.1"/>
    </source>
</evidence>
<organism evidence="2 3">
    <name type="scientific">Chelonia mydas</name>
    <name type="common">Green sea-turtle</name>
    <name type="synonym">Chelonia agassizi</name>
    <dbReference type="NCBI Taxonomy" id="8469"/>
    <lineage>
        <taxon>Eukaryota</taxon>
        <taxon>Metazoa</taxon>
        <taxon>Chordata</taxon>
        <taxon>Craniata</taxon>
        <taxon>Vertebrata</taxon>
        <taxon>Euteleostomi</taxon>
        <taxon>Archelosauria</taxon>
        <taxon>Testudinata</taxon>
        <taxon>Testudines</taxon>
        <taxon>Cryptodira</taxon>
        <taxon>Durocryptodira</taxon>
        <taxon>Americhelydia</taxon>
        <taxon>Chelonioidea</taxon>
        <taxon>Cheloniidae</taxon>
        <taxon>Chelonia</taxon>
    </lineage>
</organism>